<feature type="domain" description="Tn3 transposase DDE" evidence="1">
    <location>
        <begin position="1"/>
        <end position="45"/>
    </location>
</feature>
<accession>T2HRZ8</accession>
<reference evidence="2" key="1">
    <citation type="journal article" date="2013" name="Plasmid">
        <title>Entire sequence of the colonization factor coli surface antigen 6-encoding plasmid pCss165 from an enterotoxigenic Escherichia coli clinical isolate.</title>
        <authorList>
            <person name="Wajima T."/>
            <person name="Sabui S."/>
            <person name="Kano S."/>
            <person name="Ramamurthy T."/>
            <person name="Chatterjee N.S."/>
            <person name="Hamabata T."/>
        </authorList>
    </citation>
    <scope>NUCLEOTIDE SEQUENCE</scope>
    <source>
        <strain evidence="2">4266 delta cssB::Km</strain>
        <plasmid evidence="2">pCss165Kan</plasmid>
    </source>
</reference>
<name>T2HRZ8_ECOLX</name>
<dbReference type="GO" id="GO:0004803">
    <property type="term" value="F:transposase activity"/>
    <property type="evidence" value="ECO:0007669"/>
    <property type="project" value="InterPro"/>
</dbReference>
<dbReference type="EMBL" id="AB702969">
    <property type="protein sequence ID" value="BAN82902.1"/>
    <property type="molecule type" value="Genomic_DNA"/>
</dbReference>
<keyword evidence="2" id="KW-0614">Plasmid</keyword>
<dbReference type="InterPro" id="IPR002513">
    <property type="entry name" value="Tn3_Tnp_DDE_dom"/>
</dbReference>
<geneLocation type="plasmid" evidence="2">
    <name>pCss165Kan</name>
</geneLocation>
<proteinExistence type="predicted"/>
<protein>
    <submittedName>
        <fullName evidence="2">Putative transposase</fullName>
    </submittedName>
</protein>
<organism evidence="2">
    <name type="scientific">Escherichia coli</name>
    <dbReference type="NCBI Taxonomy" id="562"/>
    <lineage>
        <taxon>Bacteria</taxon>
        <taxon>Pseudomonadati</taxon>
        <taxon>Pseudomonadota</taxon>
        <taxon>Gammaproteobacteria</taxon>
        <taxon>Enterobacterales</taxon>
        <taxon>Enterobacteriaceae</taxon>
        <taxon>Escherichia</taxon>
    </lineage>
</organism>
<dbReference type="GO" id="GO:0006313">
    <property type="term" value="P:DNA transposition"/>
    <property type="evidence" value="ECO:0007669"/>
    <property type="project" value="InterPro"/>
</dbReference>
<evidence type="ECO:0000313" key="2">
    <source>
        <dbReference type="EMBL" id="BAN82902.1"/>
    </source>
</evidence>
<dbReference type="Pfam" id="PF01526">
    <property type="entry name" value="DDE_Tnp_Tn3"/>
    <property type="match status" value="1"/>
</dbReference>
<dbReference type="AlphaFoldDB" id="T2HRZ8"/>
<sequence length="71" mass="8307">MVLWNTLYMQEVLSWMRRNGEEIIDEDIARLSPLMHGHINMLGHYTFTLPEDILKGELIVLNLNINNELSP</sequence>
<evidence type="ECO:0000259" key="1">
    <source>
        <dbReference type="Pfam" id="PF01526"/>
    </source>
</evidence>